<keyword evidence="6" id="KW-1185">Reference proteome</keyword>
<dbReference type="PANTHER" id="PTHR43531:SF11">
    <property type="entry name" value="METHYL-ACCEPTING CHEMOTAXIS PROTEIN 3"/>
    <property type="match status" value="1"/>
</dbReference>
<dbReference type="EMBL" id="JAHCVJ010000001">
    <property type="protein sequence ID" value="MBT0662671.1"/>
    <property type="molecule type" value="Genomic_DNA"/>
</dbReference>
<dbReference type="GO" id="GO:0004888">
    <property type="term" value="F:transmembrane signaling receptor activity"/>
    <property type="evidence" value="ECO:0007669"/>
    <property type="project" value="TreeGrafter"/>
</dbReference>
<comment type="similarity">
    <text evidence="2">Belongs to the methyl-accepting chemotaxis (MCP) protein family.</text>
</comment>
<protein>
    <submittedName>
        <fullName evidence="5">MCP four helix bundle domain-containing protein</fullName>
    </submittedName>
</protein>
<dbReference type="Gene3D" id="1.20.120.1530">
    <property type="match status" value="2"/>
</dbReference>
<evidence type="ECO:0000256" key="2">
    <source>
        <dbReference type="ARBA" id="ARBA00029447"/>
    </source>
</evidence>
<dbReference type="Pfam" id="PF12729">
    <property type="entry name" value="4HB_MCP_1"/>
    <property type="match status" value="1"/>
</dbReference>
<feature type="transmembrane region" description="Helical" evidence="3">
    <location>
        <begin position="192"/>
        <end position="211"/>
    </location>
</feature>
<dbReference type="SMART" id="SM00304">
    <property type="entry name" value="HAMP"/>
    <property type="match status" value="3"/>
</dbReference>
<organism evidence="5 6">
    <name type="scientific">Geoanaerobacter pelophilus</name>
    <dbReference type="NCBI Taxonomy" id="60036"/>
    <lineage>
        <taxon>Bacteria</taxon>
        <taxon>Pseudomonadati</taxon>
        <taxon>Thermodesulfobacteriota</taxon>
        <taxon>Desulfuromonadia</taxon>
        <taxon>Geobacterales</taxon>
        <taxon>Geobacteraceae</taxon>
        <taxon>Geoanaerobacter</taxon>
    </lineage>
</organism>
<dbReference type="GO" id="GO:0007165">
    <property type="term" value="P:signal transduction"/>
    <property type="evidence" value="ECO:0007669"/>
    <property type="project" value="InterPro"/>
</dbReference>
<gene>
    <name evidence="5" type="ORF">KI809_00005</name>
</gene>
<dbReference type="InterPro" id="IPR003660">
    <property type="entry name" value="HAMP_dom"/>
</dbReference>
<evidence type="ECO:0000256" key="1">
    <source>
        <dbReference type="ARBA" id="ARBA00022500"/>
    </source>
</evidence>
<dbReference type="InterPro" id="IPR051310">
    <property type="entry name" value="MCP_chemotaxis"/>
</dbReference>
<dbReference type="GO" id="GO:0005886">
    <property type="term" value="C:plasma membrane"/>
    <property type="evidence" value="ECO:0007669"/>
    <property type="project" value="TreeGrafter"/>
</dbReference>
<dbReference type="Pfam" id="PF18947">
    <property type="entry name" value="HAMP_2"/>
    <property type="match status" value="3"/>
</dbReference>
<dbReference type="GO" id="GO:0006935">
    <property type="term" value="P:chemotaxis"/>
    <property type="evidence" value="ECO:0007669"/>
    <property type="project" value="UniProtKB-KW"/>
</dbReference>
<proteinExistence type="inferred from homology"/>
<feature type="non-terminal residue" evidence="5">
    <location>
        <position position="549"/>
    </location>
</feature>
<dbReference type="InterPro" id="IPR024478">
    <property type="entry name" value="HlyB_4HB_MCP"/>
</dbReference>
<name>A0AAW4KVU7_9BACT</name>
<keyword evidence="3" id="KW-0472">Membrane</keyword>
<dbReference type="RefSeq" id="WP_214169474.1">
    <property type="nucleotide sequence ID" value="NZ_JAHCVJ010000001.1"/>
</dbReference>
<feature type="domain" description="HAMP" evidence="4">
    <location>
        <begin position="398"/>
        <end position="450"/>
    </location>
</feature>
<dbReference type="InterPro" id="IPR047347">
    <property type="entry name" value="YvaQ-like_sensor"/>
</dbReference>
<evidence type="ECO:0000313" key="6">
    <source>
        <dbReference type="Proteomes" id="UP000811899"/>
    </source>
</evidence>
<dbReference type="Proteomes" id="UP000811899">
    <property type="component" value="Unassembled WGS sequence"/>
</dbReference>
<feature type="domain" description="HAMP" evidence="4">
    <location>
        <begin position="307"/>
        <end position="359"/>
    </location>
</feature>
<dbReference type="AlphaFoldDB" id="A0AAW4KVU7"/>
<dbReference type="PROSITE" id="PS50885">
    <property type="entry name" value="HAMP"/>
    <property type="match status" value="2"/>
</dbReference>
<evidence type="ECO:0000313" key="5">
    <source>
        <dbReference type="EMBL" id="MBT0662671.1"/>
    </source>
</evidence>
<keyword evidence="3" id="KW-1133">Transmembrane helix</keyword>
<evidence type="ECO:0000259" key="4">
    <source>
        <dbReference type="PROSITE" id="PS50885"/>
    </source>
</evidence>
<dbReference type="PANTHER" id="PTHR43531">
    <property type="entry name" value="PROTEIN ICFG"/>
    <property type="match status" value="1"/>
</dbReference>
<comment type="caution">
    <text evidence="5">The sequence shown here is derived from an EMBL/GenBank/DDBJ whole genome shotgun (WGS) entry which is preliminary data.</text>
</comment>
<evidence type="ECO:0000256" key="3">
    <source>
        <dbReference type="SAM" id="Phobius"/>
    </source>
</evidence>
<keyword evidence="3" id="KW-0812">Transmembrane</keyword>
<keyword evidence="1" id="KW-0145">Chemotaxis</keyword>
<reference evidence="5 6" key="1">
    <citation type="submission" date="2021-05" db="EMBL/GenBank/DDBJ databases">
        <title>The draft genome of Geobacter pelophilus DSM 12255.</title>
        <authorList>
            <person name="Xu Z."/>
            <person name="Masuda Y."/>
            <person name="Itoh H."/>
            <person name="Senoo K."/>
        </authorList>
    </citation>
    <scope>NUCLEOTIDE SEQUENCE [LARGE SCALE GENOMIC DNA]</scope>
    <source>
        <strain evidence="5 6">DSM 12255</strain>
    </source>
</reference>
<dbReference type="CDD" id="cd19411">
    <property type="entry name" value="MCP2201-like_sensor"/>
    <property type="match status" value="1"/>
</dbReference>
<accession>A0AAW4KVU7</accession>
<sequence>MFKNMNLSKRLGLGFGVLLVLMVALIWVGVSGMAKIEDSIERIVTINMVRIDMVNDLSRDIGNIGINVRNMIVNDNPEKKKEYSERIAKFREEYSKSFKKVEELTTKTDTKSWELINNLKQDITVSSNLNNKVMALAMAGKDKEAALVLSKEAAPAERAVSKEVEDLLQHNMERNKARYEEAVATYNKSRNFMFGLGAVAILLGIFTAFFLTRSTLKQLGADPKEVGEVANLVAVGDLNREINLKVGDTTSVMAAMKKMVDTIRLLVADASMLSDAAIAGKLDTRADASKHQGDFQKIVVGVNETLDAVIGPLNVAAEYVDRIAKGDIPPKITDSYSGDFNEIKNNLNQAIDAVNALVADANMLSAAAVAGKLDTRADASKHQGDFRAIVSGVNDTLDAVIGPLNVAAEYVDRIAKGDIPPRITDQYNGDFNEIKNNLNQAIDAVNAMVADAVMLSKAAVEGKLATRADASKHHGDFQKIVSGVNDTLDAVIGPLNVAAEYVDKISKGIMPPLISDNYNGDFNAIKNNLNILIDANTRITAAAREVASG</sequence>